<protein>
    <submittedName>
        <fullName evidence="1">Uncharacterized protein</fullName>
    </submittedName>
</protein>
<evidence type="ECO:0000313" key="2">
    <source>
        <dbReference type="Proteomes" id="UP000494252"/>
    </source>
</evidence>
<keyword evidence="2" id="KW-1185">Reference proteome</keyword>
<dbReference type="AlphaFoldDB" id="A0A6J5GM16"/>
<reference evidence="1 2" key="1">
    <citation type="submission" date="2020-04" db="EMBL/GenBank/DDBJ databases">
        <authorList>
            <person name="De Canck E."/>
        </authorList>
    </citation>
    <scope>NUCLEOTIDE SEQUENCE [LARGE SCALE GENOMIC DNA]</scope>
    <source>
        <strain evidence="1 2">LMG 27177</strain>
    </source>
</reference>
<sequence length="52" mass="5832">MYTTLRIPADHEIAFRQRLNAGRVNFFLPAHIGKSLSMLDGMMLGKVQAEAN</sequence>
<evidence type="ECO:0000313" key="1">
    <source>
        <dbReference type="EMBL" id="CAB3802850.1"/>
    </source>
</evidence>
<proteinExistence type="predicted"/>
<dbReference type="EMBL" id="CADIKI010000018">
    <property type="protein sequence ID" value="CAB3802850.1"/>
    <property type="molecule type" value="Genomic_DNA"/>
</dbReference>
<name>A0A6J5GM16_9BURK</name>
<organism evidence="1 2">
    <name type="scientific">Paraburkholderia fynbosensis</name>
    <dbReference type="NCBI Taxonomy" id="1200993"/>
    <lineage>
        <taxon>Bacteria</taxon>
        <taxon>Pseudomonadati</taxon>
        <taxon>Pseudomonadota</taxon>
        <taxon>Betaproteobacteria</taxon>
        <taxon>Burkholderiales</taxon>
        <taxon>Burkholderiaceae</taxon>
        <taxon>Paraburkholderia</taxon>
    </lineage>
</organism>
<accession>A0A6J5GM16</accession>
<gene>
    <name evidence="1" type="ORF">LMG27177_05323</name>
</gene>
<dbReference type="Proteomes" id="UP000494252">
    <property type="component" value="Unassembled WGS sequence"/>
</dbReference>